<accession>A0A0E9QT39</accession>
<dbReference type="EMBL" id="GBXM01088441">
    <property type="protein sequence ID" value="JAH20136.1"/>
    <property type="molecule type" value="Transcribed_RNA"/>
</dbReference>
<keyword evidence="1" id="KW-0472">Membrane</keyword>
<keyword evidence="1" id="KW-1133">Transmembrane helix</keyword>
<sequence>MMNSTMTMTITQLQRQTTTTMLPLTTCISVIPAVWIMQYLKL</sequence>
<reference evidence="2" key="2">
    <citation type="journal article" date="2015" name="Fish Shellfish Immunol.">
        <title>Early steps in the European eel (Anguilla anguilla)-Vibrio vulnificus interaction in the gills: Role of the RtxA13 toxin.</title>
        <authorList>
            <person name="Callol A."/>
            <person name="Pajuelo D."/>
            <person name="Ebbesson L."/>
            <person name="Teles M."/>
            <person name="MacKenzie S."/>
            <person name="Amaro C."/>
        </authorList>
    </citation>
    <scope>NUCLEOTIDE SEQUENCE</scope>
</reference>
<protein>
    <submittedName>
        <fullName evidence="2">Uncharacterized protein</fullName>
    </submittedName>
</protein>
<dbReference type="AlphaFoldDB" id="A0A0E9QT39"/>
<feature type="transmembrane region" description="Helical" evidence="1">
    <location>
        <begin position="21"/>
        <end position="40"/>
    </location>
</feature>
<evidence type="ECO:0000256" key="1">
    <source>
        <dbReference type="SAM" id="Phobius"/>
    </source>
</evidence>
<organism evidence="2">
    <name type="scientific">Anguilla anguilla</name>
    <name type="common">European freshwater eel</name>
    <name type="synonym">Muraena anguilla</name>
    <dbReference type="NCBI Taxonomy" id="7936"/>
    <lineage>
        <taxon>Eukaryota</taxon>
        <taxon>Metazoa</taxon>
        <taxon>Chordata</taxon>
        <taxon>Craniata</taxon>
        <taxon>Vertebrata</taxon>
        <taxon>Euteleostomi</taxon>
        <taxon>Actinopterygii</taxon>
        <taxon>Neopterygii</taxon>
        <taxon>Teleostei</taxon>
        <taxon>Anguilliformes</taxon>
        <taxon>Anguillidae</taxon>
        <taxon>Anguilla</taxon>
    </lineage>
</organism>
<proteinExistence type="predicted"/>
<evidence type="ECO:0000313" key="2">
    <source>
        <dbReference type="EMBL" id="JAH20136.1"/>
    </source>
</evidence>
<reference evidence="2" key="1">
    <citation type="submission" date="2014-11" db="EMBL/GenBank/DDBJ databases">
        <authorList>
            <person name="Amaro Gonzalez C."/>
        </authorList>
    </citation>
    <scope>NUCLEOTIDE SEQUENCE</scope>
</reference>
<name>A0A0E9QT39_ANGAN</name>
<keyword evidence="1" id="KW-0812">Transmembrane</keyword>